<dbReference type="EMBL" id="JAPDFR010000001">
    <property type="protein sequence ID" value="KAK0391342.1"/>
    <property type="molecule type" value="Genomic_DNA"/>
</dbReference>
<dbReference type="AlphaFoldDB" id="A0AA39GPT4"/>
<comment type="caution">
    <text evidence="2">The sequence shown here is derived from an EMBL/GenBank/DDBJ whole genome shotgun (WGS) entry which is preliminary data.</text>
</comment>
<reference evidence="2" key="1">
    <citation type="submission" date="2022-10" db="EMBL/GenBank/DDBJ databases">
        <title>Determination and structural analysis of whole genome sequence of Sarocladium strictum F4-1.</title>
        <authorList>
            <person name="Hu L."/>
            <person name="Jiang Y."/>
        </authorList>
    </citation>
    <scope>NUCLEOTIDE SEQUENCE</scope>
    <source>
        <strain evidence="2">F4-1</strain>
    </source>
</reference>
<gene>
    <name evidence="2" type="ORF">NLU13_0843</name>
</gene>
<feature type="signal peptide" evidence="1">
    <location>
        <begin position="1"/>
        <end position="20"/>
    </location>
</feature>
<dbReference type="PROSITE" id="PS51257">
    <property type="entry name" value="PROKAR_LIPOPROTEIN"/>
    <property type="match status" value="1"/>
</dbReference>
<organism evidence="2 3">
    <name type="scientific">Sarocladium strictum</name>
    <name type="common">Black bundle disease fungus</name>
    <name type="synonym">Acremonium strictum</name>
    <dbReference type="NCBI Taxonomy" id="5046"/>
    <lineage>
        <taxon>Eukaryota</taxon>
        <taxon>Fungi</taxon>
        <taxon>Dikarya</taxon>
        <taxon>Ascomycota</taxon>
        <taxon>Pezizomycotina</taxon>
        <taxon>Sordariomycetes</taxon>
        <taxon>Hypocreomycetidae</taxon>
        <taxon>Hypocreales</taxon>
        <taxon>Sarocladiaceae</taxon>
        <taxon>Sarocladium</taxon>
    </lineage>
</organism>
<keyword evidence="1" id="KW-0732">Signal</keyword>
<sequence length="117" mass="13337">MRVSATLLALGAGLVQTVQADRWVVSQVCFFTSCSSRGSWLYNDGRRFDDVDFAEGCRAPFIPGVREACVDWRNSRAHFYEDGGRRRCMRETGSDLEECGEWNTCITSFWDDADCTW</sequence>
<evidence type="ECO:0000256" key="1">
    <source>
        <dbReference type="SAM" id="SignalP"/>
    </source>
</evidence>
<protein>
    <submittedName>
        <fullName evidence="2">Uncharacterized protein</fullName>
    </submittedName>
</protein>
<keyword evidence="3" id="KW-1185">Reference proteome</keyword>
<dbReference type="Proteomes" id="UP001175261">
    <property type="component" value="Unassembled WGS sequence"/>
</dbReference>
<proteinExistence type="predicted"/>
<evidence type="ECO:0000313" key="2">
    <source>
        <dbReference type="EMBL" id="KAK0391342.1"/>
    </source>
</evidence>
<evidence type="ECO:0000313" key="3">
    <source>
        <dbReference type="Proteomes" id="UP001175261"/>
    </source>
</evidence>
<accession>A0AA39GPT4</accession>
<feature type="chain" id="PRO_5041307473" evidence="1">
    <location>
        <begin position="21"/>
        <end position="117"/>
    </location>
</feature>
<name>A0AA39GPT4_SARSR</name>